<organism evidence="2 3">
    <name type="scientific">Thalassobacterium maritimum</name>
    <dbReference type="NCBI Taxonomy" id="3041265"/>
    <lineage>
        <taxon>Bacteria</taxon>
        <taxon>Pseudomonadati</taxon>
        <taxon>Verrucomicrobiota</taxon>
        <taxon>Opitutia</taxon>
        <taxon>Puniceicoccales</taxon>
        <taxon>Coraliomargaritaceae</taxon>
        <taxon>Thalassobacterium</taxon>
    </lineage>
</organism>
<keyword evidence="1" id="KW-1133">Transmembrane helix</keyword>
<keyword evidence="3" id="KW-1185">Reference proteome</keyword>
<proteinExistence type="predicted"/>
<keyword evidence="1" id="KW-0472">Membrane</keyword>
<feature type="transmembrane region" description="Helical" evidence="1">
    <location>
        <begin position="64"/>
        <end position="85"/>
    </location>
</feature>
<dbReference type="Gene3D" id="3.30.450.40">
    <property type="match status" value="1"/>
</dbReference>
<dbReference type="Proteomes" id="UP001225316">
    <property type="component" value="Unassembled WGS sequence"/>
</dbReference>
<feature type="transmembrane region" description="Helical" evidence="1">
    <location>
        <begin position="25"/>
        <end position="44"/>
    </location>
</feature>
<reference evidence="2 3" key="1">
    <citation type="submission" date="2023-04" db="EMBL/GenBank/DDBJ databases">
        <title>A novel bacteria isolated from coastal sediment.</title>
        <authorList>
            <person name="Liu X.-J."/>
            <person name="Du Z.-J."/>
        </authorList>
    </citation>
    <scope>NUCLEOTIDE SEQUENCE [LARGE SCALE GENOMIC DNA]</scope>
    <source>
        <strain evidence="2 3">SDUM461003</strain>
    </source>
</reference>
<accession>A0ABU1AQ21</accession>
<name>A0ABU1AQ21_9BACT</name>
<dbReference type="InterPro" id="IPR029016">
    <property type="entry name" value="GAF-like_dom_sf"/>
</dbReference>
<protein>
    <submittedName>
        <fullName evidence="2">GAF domain-containing protein</fullName>
    </submittedName>
</protein>
<gene>
    <name evidence="2" type="ORF">QEH52_02050</name>
</gene>
<dbReference type="EMBL" id="JARXHW010000002">
    <property type="protein sequence ID" value="MDQ8206273.1"/>
    <property type="molecule type" value="Genomic_DNA"/>
</dbReference>
<sequence>MKCYKQIKATVDVLEGDSLTKWSRITLLLFSSYLVAQKLFGFSVHEIIMKQTNGQVDLHGIGIVYYPAYALYFFVVLRELILISFEHKIRRIKEVESEDATPIACLCATNQEIEQYIKELEKSDVLRQQFQNFHNFSEGIDLIASSMGNAIKAFLDEQKLKSRKTFISVYETAALETCDQADHSILTWVCQYPRKEDDIGTKIVETTSTHAGFACSTVFHEDKKVCIFDARVDDTYIIDGVERRKTIRHYIGIPISILGKCYGVVNIEFHKKEVFSDEDEMADFYNQHLAPFRVLLEYQLLKKIFFKRLYSKWIHTSLDATQDA</sequence>
<evidence type="ECO:0000313" key="2">
    <source>
        <dbReference type="EMBL" id="MDQ8206273.1"/>
    </source>
</evidence>
<dbReference type="SUPFAM" id="SSF55781">
    <property type="entry name" value="GAF domain-like"/>
    <property type="match status" value="1"/>
</dbReference>
<evidence type="ECO:0000256" key="1">
    <source>
        <dbReference type="SAM" id="Phobius"/>
    </source>
</evidence>
<comment type="caution">
    <text evidence="2">The sequence shown here is derived from an EMBL/GenBank/DDBJ whole genome shotgun (WGS) entry which is preliminary data.</text>
</comment>
<evidence type="ECO:0000313" key="3">
    <source>
        <dbReference type="Proteomes" id="UP001225316"/>
    </source>
</evidence>
<keyword evidence="1" id="KW-0812">Transmembrane</keyword>